<dbReference type="Proteomes" id="UP000292958">
    <property type="component" value="Unassembled WGS sequence"/>
</dbReference>
<evidence type="ECO:0000259" key="6">
    <source>
        <dbReference type="Pfam" id="PF01229"/>
    </source>
</evidence>
<dbReference type="SUPFAM" id="SSF51011">
    <property type="entry name" value="Glycosyl hydrolase domain"/>
    <property type="match status" value="1"/>
</dbReference>
<accession>A0A4Q7YUR4</accession>
<dbReference type="PRINTS" id="PR00745">
    <property type="entry name" value="GLHYDRLASE39"/>
</dbReference>
<evidence type="ECO:0000256" key="2">
    <source>
        <dbReference type="ARBA" id="ARBA00022801"/>
    </source>
</evidence>
<dbReference type="InterPro" id="IPR000514">
    <property type="entry name" value="Glyco_hydro_39"/>
</dbReference>
<dbReference type="Pfam" id="PF01229">
    <property type="entry name" value="Glyco_hydro_39"/>
    <property type="match status" value="1"/>
</dbReference>
<evidence type="ECO:0000256" key="4">
    <source>
        <dbReference type="PIRSR" id="PIRSR600514-1"/>
    </source>
</evidence>
<dbReference type="GO" id="GO:0005975">
    <property type="term" value="P:carbohydrate metabolic process"/>
    <property type="evidence" value="ECO:0007669"/>
    <property type="project" value="InterPro"/>
</dbReference>
<evidence type="ECO:0000256" key="3">
    <source>
        <dbReference type="ARBA" id="ARBA00023295"/>
    </source>
</evidence>
<gene>
    <name evidence="7" type="ORF">BDD14_2199</name>
</gene>
<keyword evidence="3" id="KW-0326">Glycosidase</keyword>
<keyword evidence="2" id="KW-0378">Hydrolase</keyword>
<dbReference type="Gene3D" id="2.60.40.1500">
    <property type="entry name" value="Glycosyl hydrolase domain, family 39"/>
    <property type="match status" value="1"/>
</dbReference>
<evidence type="ECO:0000313" key="8">
    <source>
        <dbReference type="Proteomes" id="UP000292958"/>
    </source>
</evidence>
<sequence>MLQSARSKKTLLSCVLLGTAASALAQGVIPPAPPASTTGAATITVDFANKVGPYKPIYSWFGYDEANYTTMRNGKILLRELRDLSPVPVYIRAHHLLTSGDGKAELKFSSTNVYTEDASGKPVYDFKILDGIFDEYKAAGVRPMVEFGFMPKDLAADLPNRKVPYQVHYPKSAISGASNNPPKDYAKWGELIRVITAHFVERYGKETVLQWYFEVWNEPDIDYWHSTPEDYWKLYDYAVAGVKSVLPTARVGGPATTSPSSEKAYNYLKGFLDHVASGKSLADGKSIPLDFISFHAKGKPTIVDSHVTMGIQHELADADRGFYLISQYPNYRSLPIILSEADPEGCAACSSRVNPANNYRNGLLYPAYTAAAFKALFELQDKHQVNLLSMLSWSFEFEDKDYFEGFRSLSTNGINKPVLNLFRMLGLMSGTRVATTSTANVPLGTLVSTGVRLVADVDGMATLDDRKATVLLWNYHDADQPAPATPTSVKLSGLPTGVKRVLVEHYRIDDLHSNAYSAWKAMGSPQQPTTEQYAQLQAVAGLQLLTSPTWVDVVDGKLDLATELPRQSISLVTITW</sequence>
<dbReference type="PROSITE" id="PS01027">
    <property type="entry name" value="GLYCOSYL_HYDROL_F39"/>
    <property type="match status" value="1"/>
</dbReference>
<dbReference type="InterPro" id="IPR049166">
    <property type="entry name" value="GH39_cat"/>
</dbReference>
<dbReference type="PANTHER" id="PTHR12631:SF8">
    <property type="entry name" value="ALPHA-L-IDURONIDASE"/>
    <property type="match status" value="1"/>
</dbReference>
<dbReference type="InterPro" id="IPR049165">
    <property type="entry name" value="GH39_as"/>
</dbReference>
<dbReference type="SUPFAM" id="SSF51445">
    <property type="entry name" value="(Trans)glycosidases"/>
    <property type="match status" value="1"/>
</dbReference>
<feature type="domain" description="Glycosyl hydrolases family 39 N-terminal catalytic" evidence="6">
    <location>
        <begin position="111"/>
        <end position="540"/>
    </location>
</feature>
<proteinExistence type="inferred from homology"/>
<feature type="chain" id="PRO_5020596678" evidence="5">
    <location>
        <begin position="26"/>
        <end position="576"/>
    </location>
</feature>
<evidence type="ECO:0000256" key="5">
    <source>
        <dbReference type="SAM" id="SignalP"/>
    </source>
</evidence>
<dbReference type="PANTHER" id="PTHR12631">
    <property type="entry name" value="ALPHA-L-IDURONIDASE"/>
    <property type="match status" value="1"/>
</dbReference>
<dbReference type="Gene3D" id="3.20.20.80">
    <property type="entry name" value="Glycosidases"/>
    <property type="match status" value="1"/>
</dbReference>
<keyword evidence="8" id="KW-1185">Reference proteome</keyword>
<comment type="similarity">
    <text evidence="1">Belongs to the glycosyl hydrolase 39 family.</text>
</comment>
<organism evidence="7 8">
    <name type="scientific">Edaphobacter modestus</name>
    <dbReference type="NCBI Taxonomy" id="388466"/>
    <lineage>
        <taxon>Bacteria</taxon>
        <taxon>Pseudomonadati</taxon>
        <taxon>Acidobacteriota</taxon>
        <taxon>Terriglobia</taxon>
        <taxon>Terriglobales</taxon>
        <taxon>Acidobacteriaceae</taxon>
        <taxon>Edaphobacter</taxon>
    </lineage>
</organism>
<dbReference type="InterPro" id="IPR017853">
    <property type="entry name" value="GH"/>
</dbReference>
<dbReference type="RefSeq" id="WP_242617873.1">
    <property type="nucleotide sequence ID" value="NZ_SHKW01000001.1"/>
</dbReference>
<dbReference type="EMBL" id="SHKW01000001">
    <property type="protein sequence ID" value="RZU40725.1"/>
    <property type="molecule type" value="Genomic_DNA"/>
</dbReference>
<feature type="signal peptide" evidence="5">
    <location>
        <begin position="1"/>
        <end position="25"/>
    </location>
</feature>
<reference evidence="7 8" key="1">
    <citation type="submission" date="2019-02" db="EMBL/GenBank/DDBJ databases">
        <title>Genomic Encyclopedia of Archaeal and Bacterial Type Strains, Phase II (KMG-II): from individual species to whole genera.</title>
        <authorList>
            <person name="Goeker M."/>
        </authorList>
    </citation>
    <scope>NUCLEOTIDE SEQUENCE [LARGE SCALE GENOMIC DNA]</scope>
    <source>
        <strain evidence="7 8">DSM 18101</strain>
    </source>
</reference>
<dbReference type="InterPro" id="IPR051923">
    <property type="entry name" value="Glycosyl_Hydrolase_39"/>
</dbReference>
<comment type="caution">
    <text evidence="7">The sequence shown here is derived from an EMBL/GenBank/DDBJ whole genome shotgun (WGS) entry which is preliminary data.</text>
</comment>
<evidence type="ECO:0000256" key="1">
    <source>
        <dbReference type="ARBA" id="ARBA00008875"/>
    </source>
</evidence>
<dbReference type="AlphaFoldDB" id="A0A4Q7YUR4"/>
<protein>
    <submittedName>
        <fullName evidence="7">Xylan 1,4-beta-xylosidase</fullName>
    </submittedName>
</protein>
<dbReference type="GO" id="GO:0004553">
    <property type="term" value="F:hydrolase activity, hydrolyzing O-glycosyl compounds"/>
    <property type="evidence" value="ECO:0007669"/>
    <property type="project" value="InterPro"/>
</dbReference>
<feature type="active site" description="Proton donor" evidence="4">
    <location>
        <position position="218"/>
    </location>
</feature>
<evidence type="ECO:0000313" key="7">
    <source>
        <dbReference type="EMBL" id="RZU40725.1"/>
    </source>
</evidence>
<name>A0A4Q7YUR4_9BACT</name>
<keyword evidence="5" id="KW-0732">Signal</keyword>